<feature type="binding site" evidence="15">
    <location>
        <position position="640"/>
    </location>
    <ligand>
        <name>Zn(2+)</name>
        <dbReference type="ChEBI" id="CHEBI:29105"/>
    </ligand>
</feature>
<dbReference type="FunFam" id="3.30.980.10:FF:000004">
    <property type="entry name" value="Alanine--tRNA ligase, cytoplasmic"/>
    <property type="match status" value="1"/>
</dbReference>
<accession>A0AAN9VZX1</accession>
<dbReference type="Pfam" id="PF07973">
    <property type="entry name" value="tRNA_SAD"/>
    <property type="match status" value="1"/>
</dbReference>
<keyword evidence="11 15" id="KW-0648">Protein biosynthesis</keyword>
<gene>
    <name evidence="18" type="ORF">R5R35_008960</name>
</gene>
<dbReference type="InterPro" id="IPR050058">
    <property type="entry name" value="Ala-tRNA_ligase"/>
</dbReference>
<dbReference type="Pfam" id="PF01411">
    <property type="entry name" value="tRNA-synt_2c"/>
    <property type="match status" value="2"/>
</dbReference>
<dbReference type="HAMAP" id="MF_00036_B">
    <property type="entry name" value="Ala_tRNA_synth_B"/>
    <property type="match status" value="1"/>
</dbReference>
<evidence type="ECO:0000256" key="6">
    <source>
        <dbReference type="ARBA" id="ARBA00022723"/>
    </source>
</evidence>
<evidence type="ECO:0000313" key="19">
    <source>
        <dbReference type="Proteomes" id="UP001378592"/>
    </source>
</evidence>
<keyword evidence="4 15" id="KW-0820">tRNA-binding</keyword>
<evidence type="ECO:0000256" key="7">
    <source>
        <dbReference type="ARBA" id="ARBA00022741"/>
    </source>
</evidence>
<feature type="coiled-coil region" evidence="16">
    <location>
        <begin position="804"/>
        <end position="831"/>
    </location>
</feature>
<evidence type="ECO:0000256" key="12">
    <source>
        <dbReference type="ARBA" id="ARBA00023146"/>
    </source>
</evidence>
<dbReference type="InterPro" id="IPR009000">
    <property type="entry name" value="Transl_B-barrel_sf"/>
</dbReference>
<keyword evidence="16" id="KW-0175">Coiled coil</keyword>
<dbReference type="InterPro" id="IPR023033">
    <property type="entry name" value="Ala_tRNA_ligase_euk/bac"/>
</dbReference>
<dbReference type="SUPFAM" id="SSF101353">
    <property type="entry name" value="Putative anticodon-binding domain of alanyl-tRNA synthetase (AlaRS)"/>
    <property type="match status" value="1"/>
</dbReference>
<dbReference type="AlphaFoldDB" id="A0AAN9VZX1"/>
<evidence type="ECO:0000256" key="8">
    <source>
        <dbReference type="ARBA" id="ARBA00022833"/>
    </source>
</evidence>
<protein>
    <recommendedName>
        <fullName evidence="3">Alanine--tRNA ligase</fullName>
        <ecNumber evidence="2">6.1.1.7</ecNumber>
    </recommendedName>
    <alternativeName>
        <fullName evidence="13">Alanyl-tRNA synthetase</fullName>
    </alternativeName>
</protein>
<evidence type="ECO:0000256" key="14">
    <source>
        <dbReference type="ARBA" id="ARBA00048300"/>
    </source>
</evidence>
<dbReference type="GO" id="GO:0002161">
    <property type="term" value="F:aminoacyl-tRNA deacylase activity"/>
    <property type="evidence" value="ECO:0007669"/>
    <property type="project" value="TreeGrafter"/>
</dbReference>
<keyword evidence="9 15" id="KW-0067">ATP-binding</keyword>
<evidence type="ECO:0000256" key="2">
    <source>
        <dbReference type="ARBA" id="ARBA00013168"/>
    </source>
</evidence>
<feature type="domain" description="Alanyl-transfer RNA synthetases family profile" evidence="17">
    <location>
        <begin position="26"/>
        <end position="789"/>
    </location>
</feature>
<organism evidence="18 19">
    <name type="scientific">Gryllus longicercus</name>
    <dbReference type="NCBI Taxonomy" id="2509291"/>
    <lineage>
        <taxon>Eukaryota</taxon>
        <taxon>Metazoa</taxon>
        <taxon>Ecdysozoa</taxon>
        <taxon>Arthropoda</taxon>
        <taxon>Hexapoda</taxon>
        <taxon>Insecta</taxon>
        <taxon>Pterygota</taxon>
        <taxon>Neoptera</taxon>
        <taxon>Polyneoptera</taxon>
        <taxon>Orthoptera</taxon>
        <taxon>Ensifera</taxon>
        <taxon>Gryllidea</taxon>
        <taxon>Grylloidea</taxon>
        <taxon>Gryllidae</taxon>
        <taxon>Gryllinae</taxon>
        <taxon>Gryllus</taxon>
    </lineage>
</organism>
<evidence type="ECO:0000256" key="10">
    <source>
        <dbReference type="ARBA" id="ARBA00022884"/>
    </source>
</evidence>
<dbReference type="CDD" id="cd00673">
    <property type="entry name" value="AlaRS_core"/>
    <property type="match status" value="1"/>
</dbReference>
<dbReference type="PANTHER" id="PTHR11777">
    <property type="entry name" value="ALANYL-TRNA SYNTHETASE"/>
    <property type="match status" value="1"/>
</dbReference>
<dbReference type="EC" id="6.1.1.7" evidence="2"/>
<comment type="function">
    <text evidence="15">Catalyzes the attachment of alanine to tRNA(Ala) in a two-step reaction: alanine is first activated by ATP to form Ala-AMP and then transferred to the acceptor end of tRNA(Ala). Also edits incorrectly charged tRNA(Ala) via its editing domain.</text>
</comment>
<dbReference type="Gene3D" id="2.40.30.130">
    <property type="match status" value="1"/>
</dbReference>
<keyword evidence="10 15" id="KW-0694">RNA-binding</keyword>
<feature type="binding site" evidence="15">
    <location>
        <position position="750"/>
    </location>
    <ligand>
        <name>Zn(2+)</name>
        <dbReference type="ChEBI" id="CHEBI:29105"/>
    </ligand>
</feature>
<evidence type="ECO:0000256" key="15">
    <source>
        <dbReference type="HAMAP-Rule" id="MF_03133"/>
    </source>
</evidence>
<reference evidence="18 19" key="1">
    <citation type="submission" date="2024-03" db="EMBL/GenBank/DDBJ databases">
        <title>The genome assembly and annotation of the cricket Gryllus longicercus Weissman &amp; Gray.</title>
        <authorList>
            <person name="Szrajer S."/>
            <person name="Gray D."/>
            <person name="Ylla G."/>
        </authorList>
    </citation>
    <scope>NUCLEOTIDE SEQUENCE [LARGE SCALE GENOMIC DNA]</scope>
    <source>
        <strain evidence="18">DAG 2021-001</strain>
        <tissue evidence="18">Whole body minus gut</tissue>
    </source>
</reference>
<dbReference type="GO" id="GO:0004813">
    <property type="term" value="F:alanine-tRNA ligase activity"/>
    <property type="evidence" value="ECO:0007669"/>
    <property type="project" value="UniProtKB-UniRule"/>
</dbReference>
<dbReference type="FunFam" id="3.30.930.10:FF:000011">
    <property type="entry name" value="Alanine--tRNA ligase, cytoplasmic"/>
    <property type="match status" value="1"/>
</dbReference>
<evidence type="ECO:0000313" key="18">
    <source>
        <dbReference type="EMBL" id="KAK7866433.1"/>
    </source>
</evidence>
<dbReference type="PANTHER" id="PTHR11777:SF9">
    <property type="entry name" value="ALANINE--TRNA LIGASE, CYTOPLASMIC"/>
    <property type="match status" value="1"/>
</dbReference>
<keyword evidence="7 15" id="KW-0547">Nucleotide-binding</keyword>
<name>A0AAN9VZX1_9ORTH</name>
<evidence type="ECO:0000256" key="16">
    <source>
        <dbReference type="SAM" id="Coils"/>
    </source>
</evidence>
<dbReference type="SMART" id="SM00863">
    <property type="entry name" value="tRNA_SAD"/>
    <property type="match status" value="1"/>
</dbReference>
<dbReference type="InterPro" id="IPR012947">
    <property type="entry name" value="tRNA_SAD"/>
</dbReference>
<evidence type="ECO:0000256" key="3">
    <source>
        <dbReference type="ARBA" id="ARBA00017959"/>
    </source>
</evidence>
<dbReference type="PRINTS" id="PR00980">
    <property type="entry name" value="TRNASYNTHALA"/>
</dbReference>
<dbReference type="PROSITE" id="PS50860">
    <property type="entry name" value="AA_TRNA_LIGASE_II_ALA"/>
    <property type="match status" value="1"/>
</dbReference>
<evidence type="ECO:0000256" key="13">
    <source>
        <dbReference type="ARBA" id="ARBA00032577"/>
    </source>
</evidence>
<dbReference type="InterPro" id="IPR045864">
    <property type="entry name" value="aa-tRNA-synth_II/BPL/LPL"/>
</dbReference>
<dbReference type="Proteomes" id="UP001378592">
    <property type="component" value="Unassembled WGS sequence"/>
</dbReference>
<comment type="similarity">
    <text evidence="1">Belongs to the class-II aminoacyl-tRNA synthetase family. Alax-L subfamily.</text>
</comment>
<evidence type="ECO:0000256" key="1">
    <source>
        <dbReference type="ARBA" id="ARBA00008429"/>
    </source>
</evidence>
<keyword evidence="8 15" id="KW-0862">Zinc</keyword>
<feature type="binding site" evidence="15">
    <location>
        <position position="636"/>
    </location>
    <ligand>
        <name>Zn(2+)</name>
        <dbReference type="ChEBI" id="CHEBI:29105"/>
    </ligand>
</feature>
<proteinExistence type="inferred from homology"/>
<feature type="binding site" evidence="15">
    <location>
        <position position="746"/>
    </location>
    <ligand>
        <name>Zn(2+)</name>
        <dbReference type="ChEBI" id="CHEBI:29105"/>
    </ligand>
</feature>
<dbReference type="GO" id="GO:0006419">
    <property type="term" value="P:alanyl-tRNA aminoacylation"/>
    <property type="evidence" value="ECO:0007669"/>
    <property type="project" value="InterPro"/>
</dbReference>
<evidence type="ECO:0000256" key="9">
    <source>
        <dbReference type="ARBA" id="ARBA00022840"/>
    </source>
</evidence>
<dbReference type="InterPro" id="IPR018162">
    <property type="entry name" value="Ala-tRNA-ligase_IIc_anticod-bd"/>
</dbReference>
<dbReference type="SUPFAM" id="SSF55681">
    <property type="entry name" value="Class II aaRS and biotin synthetases"/>
    <property type="match status" value="1"/>
</dbReference>
<keyword evidence="19" id="KW-1185">Reference proteome</keyword>
<dbReference type="Gene3D" id="3.30.980.10">
    <property type="entry name" value="Threonyl-trna Synthetase, Chain A, domain 2"/>
    <property type="match status" value="1"/>
</dbReference>
<keyword evidence="12 15" id="KW-0030">Aminoacyl-tRNA synthetase</keyword>
<comment type="domain">
    <text evidence="15">Consists of three domains; the N-terminal catalytic domain, the editing domain and the C-terminal C-Ala domain. The editing domain removes incorrectly charged amino acids, while the C-Ala domain, along with tRNA(Ala), serves as a bridge to cooperatively bring together the editing and aminoacylation centers thus stimulating deacylation of misacylated tRNAs.</text>
</comment>
<dbReference type="GO" id="GO:0008270">
    <property type="term" value="F:zinc ion binding"/>
    <property type="evidence" value="ECO:0007669"/>
    <property type="project" value="UniProtKB-UniRule"/>
</dbReference>
<comment type="catalytic activity">
    <reaction evidence="14 15">
        <text>tRNA(Ala) + L-alanine + ATP = L-alanyl-tRNA(Ala) + AMP + diphosphate</text>
        <dbReference type="Rhea" id="RHEA:12540"/>
        <dbReference type="Rhea" id="RHEA-COMP:9657"/>
        <dbReference type="Rhea" id="RHEA-COMP:9923"/>
        <dbReference type="ChEBI" id="CHEBI:30616"/>
        <dbReference type="ChEBI" id="CHEBI:33019"/>
        <dbReference type="ChEBI" id="CHEBI:57972"/>
        <dbReference type="ChEBI" id="CHEBI:78442"/>
        <dbReference type="ChEBI" id="CHEBI:78497"/>
        <dbReference type="ChEBI" id="CHEBI:456215"/>
        <dbReference type="EC" id="6.1.1.7"/>
    </reaction>
</comment>
<dbReference type="GO" id="GO:0005739">
    <property type="term" value="C:mitochondrion"/>
    <property type="evidence" value="ECO:0007669"/>
    <property type="project" value="TreeGrafter"/>
</dbReference>
<comment type="cofactor">
    <cofactor evidence="15">
        <name>Zn(2+)</name>
        <dbReference type="ChEBI" id="CHEBI:29105"/>
    </cofactor>
    <text evidence="15">Binds 1 zinc ion per subunit.</text>
</comment>
<dbReference type="InterPro" id="IPR018163">
    <property type="entry name" value="Thr/Ala-tRNA-synth_IIc_edit"/>
</dbReference>
<dbReference type="SUPFAM" id="SSF55186">
    <property type="entry name" value="ThrRS/AlaRS common domain"/>
    <property type="match status" value="1"/>
</dbReference>
<comment type="caution">
    <text evidence="18">The sequence shown here is derived from an EMBL/GenBank/DDBJ whole genome shotgun (WGS) entry which is preliminary data.</text>
</comment>
<keyword evidence="6 15" id="KW-0479">Metal-binding</keyword>
<evidence type="ECO:0000256" key="4">
    <source>
        <dbReference type="ARBA" id="ARBA00022555"/>
    </source>
</evidence>
<evidence type="ECO:0000256" key="11">
    <source>
        <dbReference type="ARBA" id="ARBA00022917"/>
    </source>
</evidence>
<dbReference type="Gene3D" id="3.30.930.10">
    <property type="entry name" value="Bira Bifunctional Protein, Domain 2"/>
    <property type="match status" value="1"/>
</dbReference>
<dbReference type="SUPFAM" id="SSF50447">
    <property type="entry name" value="Translation proteins"/>
    <property type="match status" value="1"/>
</dbReference>
<dbReference type="GO" id="GO:0000049">
    <property type="term" value="F:tRNA binding"/>
    <property type="evidence" value="ECO:0007669"/>
    <property type="project" value="UniProtKB-KW"/>
</dbReference>
<dbReference type="GO" id="GO:0005524">
    <property type="term" value="F:ATP binding"/>
    <property type="evidence" value="ECO:0007669"/>
    <property type="project" value="UniProtKB-UniRule"/>
</dbReference>
<sequence>MKRLHTRLGSLLSGASFSVTSKGQCIDSNRIRNEFIKFFTENYNHTFLKSSPVVPFCDPSVPFVNAGMNQFKGIFLGQNKPPYNRVVNSQKCIRIGGKHNDLECVGVDGYHHTFFEMLGNWSFGDYFKEKACKMAWELLTGPYRLNQERLYVTYFGGDKEMGIEPDVETKNIWQSIGVPSDRIIAFGPKENFWEMGPTGPCGPCTEIHYDHEHGRRNVSDRVNRDHDDVVEIWNLVFIQYNRAFDGSLKKLPCFHVDTGMGLERLVAILQGKKSNYDTDLFIPLFNAIQKISGAPTYTGGRSKLDTDYRILADHIRMITIALADGMFPHQNFKLRRVLRRALDIAENTFKCDRGLVPELTNYVADSLAEAYPEVEAKLKQIQLIICHEEEILKSLQKTVLLEWKALTQNHSDLDELNVEMTPGIVGAFKELKRVIASNTKSIPPDLVFKLYDTYGLDMRTIGILCSHFGLEMDQSSFQDLLQGVRKKSREMHQVDISGNDVSALVMKYAKEHKLLPTDDSFKYMYYKQKDYVFPSLESRILGIVCENHCVSQGIPGLTCDLIFDQTNLYHDAGGQISDTGYLNLKNGTRIHINEVTNIQGYLLHRVEIPEDCSLSVGDKVTLEVVSGKRLDCMRNHTATHLVNAALSKMLTVTCQKSSQVTDSSLTFEFAVYGERFDSRDVKKVEELVQTVVSSAVPVKRETVNGQKLQELYITNRVTLVPGEVYPQDEVHIIEIVDKNLVSREACCGTHVINTADIGEFCVTSVKSPSSGTRTLTAVTGSKAADARRESIYVLDKVSEFKKCVSSLTENISTSLEEVRTAEKNIQNIMQKLITQDKHTLPHTIHVSCLDELVGLSKKLKQYGRTFSRENLEDEMQIVLQNLQTEPFVVHFLKCSSSADDIPLQKATKMCPHLPVLLIAASGDSLKARCCVPKKFISEKFNAKLWMEEVLSVFEGKGFAPRGQNSEEVFNMKKKYVKEDTMSTLLNDAVTSAKKFAEFALHKS</sequence>
<evidence type="ECO:0000256" key="5">
    <source>
        <dbReference type="ARBA" id="ARBA00022598"/>
    </source>
</evidence>
<dbReference type="InterPro" id="IPR018164">
    <property type="entry name" value="Ala-tRNA-synth_IIc_N"/>
</dbReference>
<dbReference type="EMBL" id="JAZDUA010000147">
    <property type="protein sequence ID" value="KAK7866433.1"/>
    <property type="molecule type" value="Genomic_DNA"/>
</dbReference>
<comment type="subunit">
    <text evidence="15">Monomer.</text>
</comment>
<dbReference type="InterPro" id="IPR002318">
    <property type="entry name" value="Ala-tRNA-lgiase_IIc"/>
</dbReference>
<keyword evidence="5 15" id="KW-0436">Ligase</keyword>
<dbReference type="InterPro" id="IPR018165">
    <property type="entry name" value="Ala-tRNA-synth_IIc_core"/>
</dbReference>
<evidence type="ECO:0000259" key="17">
    <source>
        <dbReference type="PROSITE" id="PS50860"/>
    </source>
</evidence>